<protein>
    <recommendedName>
        <fullName evidence="1">G-patch domain-containing protein</fullName>
    </recommendedName>
</protein>
<gene>
    <name evidence="2" type="ORF">CR513_27684</name>
</gene>
<organism evidence="2 3">
    <name type="scientific">Mucuna pruriens</name>
    <name type="common">Velvet bean</name>
    <name type="synonym">Dolichos pruriens</name>
    <dbReference type="NCBI Taxonomy" id="157652"/>
    <lineage>
        <taxon>Eukaryota</taxon>
        <taxon>Viridiplantae</taxon>
        <taxon>Streptophyta</taxon>
        <taxon>Embryophyta</taxon>
        <taxon>Tracheophyta</taxon>
        <taxon>Spermatophyta</taxon>
        <taxon>Magnoliopsida</taxon>
        <taxon>eudicotyledons</taxon>
        <taxon>Gunneridae</taxon>
        <taxon>Pentapetalae</taxon>
        <taxon>rosids</taxon>
        <taxon>fabids</taxon>
        <taxon>Fabales</taxon>
        <taxon>Fabaceae</taxon>
        <taxon>Papilionoideae</taxon>
        <taxon>50 kb inversion clade</taxon>
        <taxon>NPAAA clade</taxon>
        <taxon>indigoferoid/millettioid clade</taxon>
        <taxon>Phaseoleae</taxon>
        <taxon>Mucuna</taxon>
    </lineage>
</organism>
<dbReference type="GO" id="GO:0003676">
    <property type="term" value="F:nucleic acid binding"/>
    <property type="evidence" value="ECO:0007669"/>
    <property type="project" value="InterPro"/>
</dbReference>
<name>A0A371GIS6_MUCPR</name>
<dbReference type="EMBL" id="QJKJ01005400">
    <property type="protein sequence ID" value="RDX90444.1"/>
    <property type="molecule type" value="Genomic_DNA"/>
</dbReference>
<dbReference type="STRING" id="157652.A0A371GIS6"/>
<dbReference type="PROSITE" id="PS50174">
    <property type="entry name" value="G_PATCH"/>
    <property type="match status" value="1"/>
</dbReference>
<dbReference type="OrthoDB" id="17307at2759"/>
<dbReference type="Proteomes" id="UP000257109">
    <property type="component" value="Unassembled WGS sequence"/>
</dbReference>
<evidence type="ECO:0000313" key="2">
    <source>
        <dbReference type="EMBL" id="RDX90444.1"/>
    </source>
</evidence>
<sequence length="159" mass="17424">MGEITLPIRIGPTTFDITFQVMDIRPAYNCLLSRPWIHAVGAVPSSLHQKQLISVMREKELMISTPLPTEYVERDEEALLTSFQVLEIVGTTSTEVKVGGSKLSRAAIMAAKVLISIGFQLGKGLGKELDGIAEPIALKENLGRFRLGYTGIAKERRTA</sequence>
<comment type="caution">
    <text evidence="2">The sequence shown here is derived from an EMBL/GenBank/DDBJ whole genome shotgun (WGS) entry which is preliminary data.</text>
</comment>
<dbReference type="Pfam" id="PF01585">
    <property type="entry name" value="G-patch"/>
    <property type="match status" value="1"/>
</dbReference>
<dbReference type="AlphaFoldDB" id="A0A371GIS6"/>
<evidence type="ECO:0000259" key="1">
    <source>
        <dbReference type="PROSITE" id="PS50174"/>
    </source>
</evidence>
<evidence type="ECO:0000313" key="3">
    <source>
        <dbReference type="Proteomes" id="UP000257109"/>
    </source>
</evidence>
<keyword evidence="3" id="KW-1185">Reference proteome</keyword>
<dbReference type="PANTHER" id="PTHR32108:SF9">
    <property type="entry name" value="REVERSE TRANSCRIPTASE RNASE H-LIKE DOMAIN-CONTAINING PROTEIN"/>
    <property type="match status" value="1"/>
</dbReference>
<dbReference type="InterPro" id="IPR000467">
    <property type="entry name" value="G_patch_dom"/>
</dbReference>
<accession>A0A371GIS6</accession>
<proteinExistence type="predicted"/>
<feature type="non-terminal residue" evidence="2">
    <location>
        <position position="1"/>
    </location>
</feature>
<dbReference type="PANTHER" id="PTHR32108">
    <property type="entry name" value="DNA-DIRECTED RNA POLYMERASE SUBUNIT ALPHA"/>
    <property type="match status" value="1"/>
</dbReference>
<reference evidence="2" key="1">
    <citation type="submission" date="2018-05" db="EMBL/GenBank/DDBJ databases">
        <title>Draft genome of Mucuna pruriens seed.</title>
        <authorList>
            <person name="Nnadi N.E."/>
            <person name="Vos R."/>
            <person name="Hasami M.H."/>
            <person name="Devisetty U.K."/>
            <person name="Aguiy J.C."/>
        </authorList>
    </citation>
    <scope>NUCLEOTIDE SEQUENCE [LARGE SCALE GENOMIC DNA]</scope>
    <source>
        <strain evidence="2">JCA_2017</strain>
    </source>
</reference>
<feature type="domain" description="G-patch" evidence="1">
    <location>
        <begin position="106"/>
        <end position="152"/>
    </location>
</feature>